<dbReference type="PRINTS" id="PR00035">
    <property type="entry name" value="HTHGNTR"/>
</dbReference>
<proteinExistence type="predicted"/>
<dbReference type="Proteomes" id="UP000316242">
    <property type="component" value="Unassembled WGS sequence"/>
</dbReference>
<sequence length="223" mass="24104">MRRGNVFEETLGQLLRAMRLGVFPPGEKLPAERELAEALGVSRATLRDSLAELQSAGYLQVQRGRYGGTVVAAHPNTHENPLDDSDRARIEDVLAFRSVVEPAAAELAAGASLTATQRNNLMLAHEAVNSADATNYRPLDARLHVMIADLSASSMLAKAVAEARDATSELLDRIPFLKPNIAHSSRQHEDILNAILHGDGASAKKLMQEHLDGTATLLRGFLD</sequence>
<evidence type="ECO:0000256" key="3">
    <source>
        <dbReference type="ARBA" id="ARBA00023163"/>
    </source>
</evidence>
<dbReference type="Gene3D" id="1.20.120.530">
    <property type="entry name" value="GntR ligand-binding domain-like"/>
    <property type="match status" value="1"/>
</dbReference>
<keyword evidence="6" id="KW-1185">Reference proteome</keyword>
<dbReference type="PANTHER" id="PTHR43537">
    <property type="entry name" value="TRANSCRIPTIONAL REGULATOR, GNTR FAMILY"/>
    <property type="match status" value="1"/>
</dbReference>
<organism evidence="5 6">
    <name type="scientific">Glutamicibacter nicotianae</name>
    <name type="common">Arthrobacter nicotianae</name>
    <dbReference type="NCBI Taxonomy" id="37929"/>
    <lineage>
        <taxon>Bacteria</taxon>
        <taxon>Bacillati</taxon>
        <taxon>Actinomycetota</taxon>
        <taxon>Actinomycetes</taxon>
        <taxon>Micrococcales</taxon>
        <taxon>Micrococcaceae</taxon>
        <taxon>Glutamicibacter</taxon>
    </lineage>
</organism>
<evidence type="ECO:0000313" key="6">
    <source>
        <dbReference type="Proteomes" id="UP000316242"/>
    </source>
</evidence>
<evidence type="ECO:0000313" key="5">
    <source>
        <dbReference type="EMBL" id="GEC11576.1"/>
    </source>
</evidence>
<dbReference type="PROSITE" id="PS50949">
    <property type="entry name" value="HTH_GNTR"/>
    <property type="match status" value="1"/>
</dbReference>
<dbReference type="Pfam" id="PF07729">
    <property type="entry name" value="FCD"/>
    <property type="match status" value="1"/>
</dbReference>
<comment type="caution">
    <text evidence="5">The sequence shown here is derived from an EMBL/GenBank/DDBJ whole genome shotgun (WGS) entry which is preliminary data.</text>
</comment>
<dbReference type="Gene3D" id="1.10.10.10">
    <property type="entry name" value="Winged helix-like DNA-binding domain superfamily/Winged helix DNA-binding domain"/>
    <property type="match status" value="1"/>
</dbReference>
<protein>
    <submittedName>
        <fullName evidence="5">GntR family transcriptional regulator</fullName>
    </submittedName>
</protein>
<accession>A0ABQ0RJB4</accession>
<dbReference type="SMART" id="SM00345">
    <property type="entry name" value="HTH_GNTR"/>
    <property type="match status" value="1"/>
</dbReference>
<dbReference type="PANTHER" id="PTHR43537:SF24">
    <property type="entry name" value="GLUCONATE OPERON TRANSCRIPTIONAL REPRESSOR"/>
    <property type="match status" value="1"/>
</dbReference>
<feature type="domain" description="HTH gntR-type" evidence="4">
    <location>
        <begin position="4"/>
        <end position="74"/>
    </location>
</feature>
<dbReference type="InterPro" id="IPR011711">
    <property type="entry name" value="GntR_C"/>
</dbReference>
<dbReference type="SUPFAM" id="SSF46785">
    <property type="entry name" value="Winged helix' DNA-binding domain"/>
    <property type="match status" value="1"/>
</dbReference>
<dbReference type="EMBL" id="BJNE01000002">
    <property type="protein sequence ID" value="GEC11576.1"/>
    <property type="molecule type" value="Genomic_DNA"/>
</dbReference>
<evidence type="ECO:0000256" key="1">
    <source>
        <dbReference type="ARBA" id="ARBA00023015"/>
    </source>
</evidence>
<dbReference type="InterPro" id="IPR008920">
    <property type="entry name" value="TF_FadR/GntR_C"/>
</dbReference>
<evidence type="ECO:0000256" key="2">
    <source>
        <dbReference type="ARBA" id="ARBA00023125"/>
    </source>
</evidence>
<keyword evidence="1" id="KW-0805">Transcription regulation</keyword>
<gene>
    <name evidence="5" type="primary">pdhR</name>
    <name evidence="5" type="ORF">ANI01nite_07790</name>
</gene>
<dbReference type="CDD" id="cd07377">
    <property type="entry name" value="WHTH_GntR"/>
    <property type="match status" value="1"/>
</dbReference>
<reference evidence="5 6" key="1">
    <citation type="submission" date="2019-06" db="EMBL/GenBank/DDBJ databases">
        <title>Whole genome shotgun sequence of Glutamicibacter nicotianae NBRC 14234.</title>
        <authorList>
            <person name="Hosoyama A."/>
            <person name="Uohara A."/>
            <person name="Ohji S."/>
            <person name="Ichikawa N."/>
        </authorList>
    </citation>
    <scope>NUCLEOTIDE SEQUENCE [LARGE SCALE GENOMIC DNA]</scope>
    <source>
        <strain evidence="5 6">NBRC 14234</strain>
    </source>
</reference>
<dbReference type="Pfam" id="PF00392">
    <property type="entry name" value="GntR"/>
    <property type="match status" value="1"/>
</dbReference>
<dbReference type="InterPro" id="IPR000524">
    <property type="entry name" value="Tscrpt_reg_HTH_GntR"/>
</dbReference>
<name>A0ABQ0RJB4_GLUNI</name>
<keyword evidence="2" id="KW-0238">DNA-binding</keyword>
<dbReference type="InterPro" id="IPR036390">
    <property type="entry name" value="WH_DNA-bd_sf"/>
</dbReference>
<keyword evidence="3" id="KW-0804">Transcription</keyword>
<dbReference type="InterPro" id="IPR036388">
    <property type="entry name" value="WH-like_DNA-bd_sf"/>
</dbReference>
<dbReference type="SUPFAM" id="SSF48008">
    <property type="entry name" value="GntR ligand-binding domain-like"/>
    <property type="match status" value="1"/>
</dbReference>
<evidence type="ECO:0000259" key="4">
    <source>
        <dbReference type="PROSITE" id="PS50949"/>
    </source>
</evidence>
<dbReference type="SMART" id="SM00895">
    <property type="entry name" value="FCD"/>
    <property type="match status" value="1"/>
</dbReference>